<dbReference type="UniPathway" id="UPA00135">
    <property type="reaction ID" value="UER00196"/>
</dbReference>
<gene>
    <name evidence="8" type="primary">serA</name>
    <name evidence="8" type="ORF">CARN5_2596</name>
</gene>
<dbReference type="Pfam" id="PF19304">
    <property type="entry name" value="PGDH_inter"/>
    <property type="match status" value="1"/>
</dbReference>
<dbReference type="InterPro" id="IPR006236">
    <property type="entry name" value="PGDH"/>
</dbReference>
<dbReference type="SUPFAM" id="SSF51735">
    <property type="entry name" value="NAD(P)-binding Rossmann-fold domains"/>
    <property type="match status" value="1"/>
</dbReference>
<dbReference type="AlphaFoldDB" id="E6Q9V3"/>
<dbReference type="SUPFAM" id="SSF143548">
    <property type="entry name" value="Serine metabolism enzymes domain"/>
    <property type="match status" value="1"/>
</dbReference>
<dbReference type="FunFam" id="3.40.50.720:FF:000021">
    <property type="entry name" value="D-3-phosphoglycerate dehydrogenase"/>
    <property type="match status" value="1"/>
</dbReference>
<comment type="catalytic activity">
    <reaction evidence="6">
        <text>(2R)-3-phosphoglycerate + NAD(+) = 3-phosphooxypyruvate + NADH + H(+)</text>
        <dbReference type="Rhea" id="RHEA:12641"/>
        <dbReference type="ChEBI" id="CHEBI:15378"/>
        <dbReference type="ChEBI" id="CHEBI:18110"/>
        <dbReference type="ChEBI" id="CHEBI:57540"/>
        <dbReference type="ChEBI" id="CHEBI:57945"/>
        <dbReference type="ChEBI" id="CHEBI:58272"/>
        <dbReference type="EC" id="1.1.1.95"/>
    </reaction>
</comment>
<dbReference type="InterPro" id="IPR002912">
    <property type="entry name" value="ACT_dom"/>
</dbReference>
<dbReference type="Gene3D" id="3.30.70.260">
    <property type="match status" value="1"/>
</dbReference>
<dbReference type="SUPFAM" id="SSF52283">
    <property type="entry name" value="Formate/glycerate dehydrogenase catalytic domain-like"/>
    <property type="match status" value="1"/>
</dbReference>
<dbReference type="PANTHER" id="PTHR42938:SF47">
    <property type="entry name" value="HYDROXYPYRUVATE REDUCTASE"/>
    <property type="match status" value="1"/>
</dbReference>
<evidence type="ECO:0000256" key="4">
    <source>
        <dbReference type="ARBA" id="ARBA00023002"/>
    </source>
</evidence>
<dbReference type="PANTHER" id="PTHR42938">
    <property type="entry name" value="FORMATE DEHYDROGENASE 1"/>
    <property type="match status" value="1"/>
</dbReference>
<sequence length="532" mass="56654">MRSATMPTVLIADKMSARAVEIFHERGIAVEVKTGLGKEALCAIIGQYDGLAIRSATNVDADVLAAASRLKVVGRAGIGVDNVDIHAASKRGVIVMNTPYGNTVTTAEHAIALMMAAARMIPQATMSLKAGQWEKSRFQGVELYQKTLGVIGTGNIGSLVIARAQGLGMRVIAYDPYLSKIRAADLGVELVEMDTLLARADFLTVHTPLTDATRNLFRAETFAKMKPGAILVNAARGCIVDEAALYDALKSGHLRAAALDVFCKEPVHGDNPLLELDNFICTPHLGASTEEAQVNVAIQVAEQISAYLLRGVVQNAVNLPSVKEEELLLLQPYLNLGERLGLVLGQLAGSGLREVVIEYAGEVAELNTAALTTAILKGILQSALPETINAVNAPVLAKERGIGIETRKRESADELRARIAVTLRMDQGERVAVGTLVHEHQARLVQLDGIDVEMPLAGDLLYIQNRDEPGLIGRIGGLLGAAGINIAQFHLGREKPAGAALSFIAVDQPLTEVLLEQVATLPGVLAARMLRL</sequence>
<comment type="caution">
    <text evidence="8">The sequence shown here is derived from an EMBL/GenBank/DDBJ whole genome shotgun (WGS) entry which is preliminary data.</text>
</comment>
<dbReference type="InterPro" id="IPR029009">
    <property type="entry name" value="ASB_dom_sf"/>
</dbReference>
<dbReference type="SUPFAM" id="SSF55021">
    <property type="entry name" value="ACT-like"/>
    <property type="match status" value="1"/>
</dbReference>
<dbReference type="InterPro" id="IPR029753">
    <property type="entry name" value="D-isomer_DH_CS"/>
</dbReference>
<dbReference type="GO" id="GO:0004617">
    <property type="term" value="F:phosphoglycerate dehydrogenase activity"/>
    <property type="evidence" value="ECO:0007669"/>
    <property type="project" value="UniProtKB-EC"/>
</dbReference>
<keyword evidence="4 8" id="KW-0560">Oxidoreductase</keyword>
<protein>
    <recommendedName>
        <fullName evidence="3">phosphoglycerate dehydrogenase</fullName>
        <ecNumber evidence="3">1.1.1.95</ecNumber>
    </recommendedName>
</protein>
<dbReference type="PROSITE" id="PS00671">
    <property type="entry name" value="D_2_HYDROXYACID_DH_3"/>
    <property type="match status" value="1"/>
</dbReference>
<dbReference type="Gene3D" id="3.30.1330.90">
    <property type="entry name" value="D-3-phosphoglycerate dehydrogenase, domain 3"/>
    <property type="match status" value="1"/>
</dbReference>
<dbReference type="InterPro" id="IPR029752">
    <property type="entry name" value="D-isomer_DH_CS1"/>
</dbReference>
<dbReference type="EC" id="1.1.1.95" evidence="3"/>
<dbReference type="InterPro" id="IPR036291">
    <property type="entry name" value="NAD(P)-bd_dom_sf"/>
</dbReference>
<dbReference type="InterPro" id="IPR006139">
    <property type="entry name" value="D-isomer_2_OHA_DH_cat_dom"/>
</dbReference>
<evidence type="ECO:0000256" key="2">
    <source>
        <dbReference type="ARBA" id="ARBA00005854"/>
    </source>
</evidence>
<dbReference type="CDD" id="cd04902">
    <property type="entry name" value="ACT_3PGDH-xct"/>
    <property type="match status" value="1"/>
</dbReference>
<dbReference type="Pfam" id="PF00389">
    <property type="entry name" value="2-Hacid_dh"/>
    <property type="match status" value="1"/>
</dbReference>
<organism evidence="8">
    <name type="scientific">mine drainage metagenome</name>
    <dbReference type="NCBI Taxonomy" id="410659"/>
    <lineage>
        <taxon>unclassified sequences</taxon>
        <taxon>metagenomes</taxon>
        <taxon>ecological metagenomes</taxon>
    </lineage>
</organism>
<feature type="domain" description="ACT" evidence="7">
    <location>
        <begin position="460"/>
        <end position="532"/>
    </location>
</feature>
<comment type="pathway">
    <text evidence="1">Amino-acid biosynthesis; L-serine biosynthesis; L-serine from 3-phospho-D-glycerate: step 1/3.</text>
</comment>
<dbReference type="CDD" id="cd12173">
    <property type="entry name" value="PGDH_4"/>
    <property type="match status" value="1"/>
</dbReference>
<evidence type="ECO:0000256" key="1">
    <source>
        <dbReference type="ARBA" id="ARBA00005216"/>
    </source>
</evidence>
<evidence type="ECO:0000256" key="3">
    <source>
        <dbReference type="ARBA" id="ARBA00013143"/>
    </source>
</evidence>
<reference evidence="8" key="1">
    <citation type="submission" date="2009-10" db="EMBL/GenBank/DDBJ databases">
        <title>Diversity of trophic interactions inside an arsenic-rich microbial ecosystem.</title>
        <authorList>
            <person name="Bertin P.N."/>
            <person name="Heinrich-Salmeron A."/>
            <person name="Pelletier E."/>
            <person name="Goulhen-Chollet F."/>
            <person name="Arsene-Ploetze F."/>
            <person name="Gallien S."/>
            <person name="Calteau A."/>
            <person name="Vallenet D."/>
            <person name="Casiot C."/>
            <person name="Chane-Woon-Ming B."/>
            <person name="Giloteaux L."/>
            <person name="Barakat M."/>
            <person name="Bonnefoy V."/>
            <person name="Bruneel O."/>
            <person name="Chandler M."/>
            <person name="Cleiss J."/>
            <person name="Duran R."/>
            <person name="Elbaz-Poulichet F."/>
            <person name="Fonknechten N."/>
            <person name="Lauga B."/>
            <person name="Mornico D."/>
            <person name="Ortet P."/>
            <person name="Schaeffer C."/>
            <person name="Siguier P."/>
            <person name="Alexander Thil Smith A."/>
            <person name="Van Dorsselaer A."/>
            <person name="Weissenbach J."/>
            <person name="Medigue C."/>
            <person name="Le Paslier D."/>
        </authorList>
    </citation>
    <scope>NUCLEOTIDE SEQUENCE</scope>
</reference>
<name>E6Q9V3_9ZZZZ</name>
<dbReference type="FunFam" id="3.30.1330.90:FF:000003">
    <property type="entry name" value="D-3-phosphoglycerate dehydrogenase"/>
    <property type="match status" value="1"/>
</dbReference>
<evidence type="ECO:0000256" key="6">
    <source>
        <dbReference type="ARBA" id="ARBA00048731"/>
    </source>
</evidence>
<dbReference type="EMBL" id="CABP01000037">
    <property type="protein sequence ID" value="CBI03979.1"/>
    <property type="molecule type" value="Genomic_DNA"/>
</dbReference>
<dbReference type="PROSITE" id="PS51671">
    <property type="entry name" value="ACT"/>
    <property type="match status" value="1"/>
</dbReference>
<accession>E6Q9V3</accession>
<dbReference type="InterPro" id="IPR045865">
    <property type="entry name" value="ACT-like_dom_sf"/>
</dbReference>
<dbReference type="PROSITE" id="PS00065">
    <property type="entry name" value="D_2_HYDROXYACID_DH_1"/>
    <property type="match status" value="1"/>
</dbReference>
<evidence type="ECO:0000313" key="8">
    <source>
        <dbReference type="EMBL" id="CBI03979.1"/>
    </source>
</evidence>
<dbReference type="InterPro" id="IPR045626">
    <property type="entry name" value="PGDH_ASB_dom"/>
</dbReference>
<dbReference type="Pfam" id="PF02826">
    <property type="entry name" value="2-Hacid_dh_C"/>
    <property type="match status" value="1"/>
</dbReference>
<keyword evidence="5" id="KW-0520">NAD</keyword>
<dbReference type="GO" id="GO:0006564">
    <property type="term" value="P:L-serine biosynthetic process"/>
    <property type="evidence" value="ECO:0007669"/>
    <property type="project" value="InterPro"/>
</dbReference>
<dbReference type="Gene3D" id="3.40.50.720">
    <property type="entry name" value="NAD(P)-binding Rossmann-like Domain"/>
    <property type="match status" value="2"/>
</dbReference>
<evidence type="ECO:0000256" key="5">
    <source>
        <dbReference type="ARBA" id="ARBA00023027"/>
    </source>
</evidence>
<dbReference type="NCBIfam" id="TIGR01327">
    <property type="entry name" value="PGDH"/>
    <property type="match status" value="1"/>
</dbReference>
<dbReference type="InterPro" id="IPR006140">
    <property type="entry name" value="D-isomer_DH_NAD-bd"/>
</dbReference>
<dbReference type="GO" id="GO:0051287">
    <property type="term" value="F:NAD binding"/>
    <property type="evidence" value="ECO:0007669"/>
    <property type="project" value="InterPro"/>
</dbReference>
<comment type="similarity">
    <text evidence="2">Belongs to the D-isomer specific 2-hydroxyacid dehydrogenase family.</text>
</comment>
<dbReference type="Pfam" id="PF01842">
    <property type="entry name" value="ACT"/>
    <property type="match status" value="1"/>
</dbReference>
<proteinExistence type="inferred from homology"/>
<evidence type="ECO:0000259" key="7">
    <source>
        <dbReference type="PROSITE" id="PS51671"/>
    </source>
</evidence>